<dbReference type="InterPro" id="IPR011990">
    <property type="entry name" value="TPR-like_helical_dom_sf"/>
</dbReference>
<protein>
    <submittedName>
        <fullName evidence="6">Pentatricopeptide repeat-containing protein</fullName>
    </submittedName>
</protein>
<dbReference type="AlphaFoldDB" id="A0A559LF31"/>
<comment type="function">
    <text evidence="3">Regulates mitochondrial small subunit maturation by controlling 15S rRNA 5'-end processing. Localizes to the 5' precursor of the 15S rRNA in a position that is subsequently occupied by mS47 in the mature yeast mtSSU. Uses structure and sequence-specific RNA recognition, binding to a single-stranded region of the precursor and specifically recognizing bases -6 to -1. The exchange of Ccm1 for mS47 is coupled to the irreversible removal of precursor rRNA that is accompanied by conformational changes of the mitoribosomal proteins uS5m and mS26. These conformational changes signal completion of 5'-end rRNA processing through protection of the mature 5'-end of the 15S rRNA and stabilization of mS47. The removal of the 5' precursor together with the dissociation of Ccm1 may be catalyzed by the 5'-3' exoribonuclease Pet127. Involved in the specific removal of group I introns in mitochondrial encoded transcripts.</text>
</comment>
<dbReference type="Gene3D" id="1.25.40.10">
    <property type="entry name" value="Tetratricopeptide repeat domain"/>
    <property type="match status" value="2"/>
</dbReference>
<accession>A0A559LF31</accession>
<keyword evidence="2" id="KW-0677">Repeat</keyword>
<proteinExistence type="inferred from homology"/>
<name>A0A559LF31_FUSOC</name>
<evidence type="ECO:0000313" key="7">
    <source>
        <dbReference type="Proteomes" id="UP000320707"/>
    </source>
</evidence>
<evidence type="ECO:0000256" key="2">
    <source>
        <dbReference type="ARBA" id="ARBA00022737"/>
    </source>
</evidence>
<dbReference type="Pfam" id="PF01535">
    <property type="entry name" value="PPR"/>
    <property type="match status" value="3"/>
</dbReference>
<dbReference type="InterPro" id="IPR002885">
    <property type="entry name" value="PPR_rpt"/>
</dbReference>
<evidence type="ECO:0000256" key="1">
    <source>
        <dbReference type="ARBA" id="ARBA00006192"/>
    </source>
</evidence>
<organism evidence="6 7">
    <name type="scientific">Fusarium oxysporum f. sp. cubense</name>
    <dbReference type="NCBI Taxonomy" id="61366"/>
    <lineage>
        <taxon>Eukaryota</taxon>
        <taxon>Fungi</taxon>
        <taxon>Dikarya</taxon>
        <taxon>Ascomycota</taxon>
        <taxon>Pezizomycotina</taxon>
        <taxon>Sordariomycetes</taxon>
        <taxon>Hypocreomycetidae</taxon>
        <taxon>Hypocreales</taxon>
        <taxon>Nectriaceae</taxon>
        <taxon>Fusarium</taxon>
        <taxon>Fusarium oxysporum species complex</taxon>
    </lineage>
</organism>
<evidence type="ECO:0000256" key="5">
    <source>
        <dbReference type="SAM" id="MobiDB-lite"/>
    </source>
</evidence>
<evidence type="ECO:0000313" key="6">
    <source>
        <dbReference type="EMBL" id="TVY72373.1"/>
    </source>
</evidence>
<feature type="region of interest" description="Disordered" evidence="5">
    <location>
        <begin position="115"/>
        <end position="155"/>
    </location>
</feature>
<evidence type="ECO:0000256" key="3">
    <source>
        <dbReference type="ARBA" id="ARBA00044493"/>
    </source>
</evidence>
<dbReference type="Proteomes" id="UP000320707">
    <property type="component" value="Unassembled WGS sequence"/>
</dbReference>
<dbReference type="PANTHER" id="PTHR47447">
    <property type="entry name" value="OS03G0856100 PROTEIN"/>
    <property type="match status" value="1"/>
</dbReference>
<sequence length="1242" mass="142708">MLERTAATLESRSLQRVIHKTSIRSRRLHTGFWQHGASAIELSSSLPGSMRTARVAASEPETKQLQSNLLASVLVLDFLYPKLTIPVLRRLYPELPNSQHAQRTAIVPTRRAYSSIIPPNTTDTNEANENKEKTETTETTETTTPDQPEPSHERSHPYEIADIAEDPTLFPGGKPTVGTKAEPELQQVRKLRQLLDGKGRHFQDAWDQYSVLDNDQRSFIRGRVVQYLSRSHSIVETGRALSVFRQIPPNSWDNDTLTAGIILLLRSGDLPSAVECFKTGLETRGLNHGLEYLMADAINSKKWAAALEVWISFYKDRIKRKPDALAPDLERLQQLGSLPSQGSHYFAFRAYLVGEGAEQHKKIKEDPVASLALSSFRKFFANMALREPCRPKQAGIILETLNDRNAYNTYLNTMFDRWMVKQESRSTMEQLIPIYQKFRELPDAQPAMTVYRGMFKVCYPKRSARLEEIKEDWIRFKGGLNQWGYEKYLKYYAERGDVRAVIDLWSKYVKDFPEVVRSPRGFRSTINVYAQLGDVENAKKEIDKMINEYRVEPDLDCWNTYLKAYMRTNDYDAVMKLFEDIAEKHEPDGFTYAHAMAMTAKRGDLETTLEIFTKSQQAEVPITKEMGLALVVAYCQNGLLSEAESLCIELTHRKLISGAIWNQLINFNGVEGKLSKVYELLKRMREFGVEWDDETYTFLLQALIRVNQIHPAYNLLKRGVQERLFLVTAAHFAIVMAGAARVGEYELVESLFRRLQESDLPVTFSAWVALVGAAVKRKPGVERTQNLAKEFVAYFEKASEAAKTTGESVPDEEVGTTDTSNLTRLKGETKFVGRAITLLTELRDFGSIDELMSLFVEIFPEFKNEQFPPDVMSALIRALHADQRYRKAIELWEKTWESALASSRKRSGDGIMPGTEYSLSRALDAVAMTFKEINQPELLSKTVDKVTEAGFKLTRQNWVRIVRDLSDMGRFERALYWCEKMLMPGWQGWAPPRHIPRLMRNTRTLKPPNSLLFRLQHKWIEMRKMAAWSGDVSRVLSTVEEKYPRLHHAFTTSEIQSMPTAYVVNGKEISPGELDKVLQSLSYHSLLKVKETLLRELQKERKRGKNLGVASEPLEVIDNKTWKEMLHNRVRRYAAIWHSQRNANFELNQALKISNASSDVTIEAKAMGSEQPDDQVARQRFSYWNAFWDRYDQRFHGAKPQPKKPYSKENHHGNNTWAHKAESRHKLAKKRAEKLRRQMFDD</sequence>
<comment type="subunit">
    <text evidence="4">Binds to mitochondrial small subunit 15S rRNA.</text>
</comment>
<feature type="region of interest" description="Disordered" evidence="5">
    <location>
        <begin position="1197"/>
        <end position="1242"/>
    </location>
</feature>
<reference evidence="6 7" key="1">
    <citation type="journal article" date="2019" name="Microbiol. Resour. Announc.">
        <title>High-quality draft genome sequence of Fusarium oxysporum f. sp. cubense strain 160527, a causal agent of Panama disease.</title>
        <authorList>
            <person name="Asai S."/>
            <person name="Ayukawa Y."/>
            <person name="Gan P."/>
            <person name="Masuda S."/>
            <person name="Komatsu K."/>
            <person name="Shirasu K."/>
            <person name="Arie T."/>
        </authorList>
    </citation>
    <scope>NUCLEOTIDE SEQUENCE [LARGE SCALE GENOMIC DNA]</scope>
    <source>
        <strain evidence="6 7">160527</strain>
    </source>
</reference>
<dbReference type="SUPFAM" id="SSF48452">
    <property type="entry name" value="TPR-like"/>
    <property type="match status" value="1"/>
</dbReference>
<comment type="caution">
    <text evidence="6">The sequence shown here is derived from an EMBL/GenBank/DDBJ whole genome shotgun (WGS) entry which is preliminary data.</text>
</comment>
<comment type="similarity">
    <text evidence="1">Belongs to the CCM1 family.</text>
</comment>
<dbReference type="EMBL" id="SRMI01000004">
    <property type="protein sequence ID" value="TVY72373.1"/>
    <property type="molecule type" value="Genomic_DNA"/>
</dbReference>
<evidence type="ECO:0000256" key="4">
    <source>
        <dbReference type="ARBA" id="ARBA00044511"/>
    </source>
</evidence>
<gene>
    <name evidence="6" type="ORF">Focb16_v012561</name>
</gene>
<dbReference type="PANTHER" id="PTHR47447:SF23">
    <property type="entry name" value="PENTACOTRIPEPTIDE-REPEAT REGION OF PRORP DOMAIN-CONTAINING PROTEIN"/>
    <property type="match status" value="1"/>
</dbReference>